<evidence type="ECO:0000313" key="2">
    <source>
        <dbReference type="Proteomes" id="UP000769157"/>
    </source>
</evidence>
<sequence length="290" mass="32192">MWGWVEQLVVVLESLPAKIDQEVVLVWQRVGNSSNEWDLFQNLLAHVVHGGLNRGGLLQSKEFQSSFSGSFVRRIEESSSCLRNDIRQCTDFLRIPFPDRVDVCRQDSVGGRLQSGVVALVESVEHGSRGLQNSQILNSGFQNILPGTLVLERGSSELLTILQVRVVVQLAVNKVFGPSVLGDLDINTAHMRVLLDEVKPKVRNEGLDREHVELLGLDQNGVLDGVGRHDGGVVSLRVGNVKVAHKQNFDSGLHHLMDIRVRRVFFDLEKLDVVLSVGGCLQFNHLDSNN</sequence>
<protein>
    <submittedName>
        <fullName evidence="1">Uncharacterized protein</fullName>
    </submittedName>
</protein>
<reference evidence="1" key="2">
    <citation type="submission" date="2021-01" db="EMBL/GenBank/DDBJ databases">
        <authorList>
            <person name="Schikora-Tamarit M.A."/>
        </authorList>
    </citation>
    <scope>NUCLEOTIDE SEQUENCE</scope>
    <source>
        <strain evidence="1">CBS6075</strain>
    </source>
</reference>
<keyword evidence="2" id="KW-1185">Reference proteome</keyword>
<proteinExistence type="predicted"/>
<dbReference type="RefSeq" id="XP_046057870.1">
    <property type="nucleotide sequence ID" value="XM_046208752.1"/>
</dbReference>
<comment type="caution">
    <text evidence="1">The sequence shown here is derived from an EMBL/GenBank/DDBJ whole genome shotgun (WGS) entry which is preliminary data.</text>
</comment>
<dbReference type="EMBL" id="JAEUBE010000511">
    <property type="protein sequence ID" value="KAH3660159.1"/>
    <property type="molecule type" value="Genomic_DNA"/>
</dbReference>
<gene>
    <name evidence="1" type="ORF">OGAPHI_007364</name>
</gene>
<name>A0A9P8NVF2_9ASCO</name>
<accession>A0A9P8NVF2</accession>
<organism evidence="1 2">
    <name type="scientific">Ogataea philodendri</name>
    <dbReference type="NCBI Taxonomy" id="1378263"/>
    <lineage>
        <taxon>Eukaryota</taxon>
        <taxon>Fungi</taxon>
        <taxon>Dikarya</taxon>
        <taxon>Ascomycota</taxon>
        <taxon>Saccharomycotina</taxon>
        <taxon>Pichiomycetes</taxon>
        <taxon>Pichiales</taxon>
        <taxon>Pichiaceae</taxon>
        <taxon>Ogataea</taxon>
    </lineage>
</organism>
<dbReference type="Proteomes" id="UP000769157">
    <property type="component" value="Unassembled WGS sequence"/>
</dbReference>
<reference evidence="1" key="1">
    <citation type="journal article" date="2021" name="Open Biol.">
        <title>Shared evolutionary footprints suggest mitochondrial oxidative damage underlies multiple complex I losses in fungi.</title>
        <authorList>
            <person name="Schikora-Tamarit M.A."/>
            <person name="Marcet-Houben M."/>
            <person name="Nosek J."/>
            <person name="Gabaldon T."/>
        </authorList>
    </citation>
    <scope>NUCLEOTIDE SEQUENCE</scope>
    <source>
        <strain evidence="1">CBS6075</strain>
    </source>
</reference>
<evidence type="ECO:0000313" key="1">
    <source>
        <dbReference type="EMBL" id="KAH3660159.1"/>
    </source>
</evidence>
<dbReference type="GeneID" id="70239328"/>
<dbReference type="AlphaFoldDB" id="A0A9P8NVF2"/>